<dbReference type="InterPro" id="IPR006597">
    <property type="entry name" value="Sel1-like"/>
</dbReference>
<dbReference type="SMART" id="SM00028">
    <property type="entry name" value="TPR"/>
    <property type="match status" value="19"/>
</dbReference>
<dbReference type="PROSITE" id="PS50005">
    <property type="entry name" value="TPR"/>
    <property type="match status" value="7"/>
</dbReference>
<feature type="repeat" description="TPR" evidence="3">
    <location>
        <begin position="408"/>
        <end position="441"/>
    </location>
</feature>
<evidence type="ECO:0000256" key="3">
    <source>
        <dbReference type="PROSITE-ProRule" id="PRU00339"/>
    </source>
</evidence>
<feature type="repeat" description="TPR" evidence="3">
    <location>
        <begin position="578"/>
        <end position="611"/>
    </location>
</feature>
<dbReference type="InterPro" id="IPR051012">
    <property type="entry name" value="CellSynth/LPSAsmb/PSIAsmb"/>
</dbReference>
<dbReference type="PANTHER" id="PTHR45586:SF1">
    <property type="entry name" value="LIPOPOLYSACCHARIDE ASSEMBLY PROTEIN B"/>
    <property type="match status" value="1"/>
</dbReference>
<keyword evidence="5" id="KW-1185">Reference proteome</keyword>
<evidence type="ECO:0000313" key="5">
    <source>
        <dbReference type="Proteomes" id="UP000066284"/>
    </source>
</evidence>
<dbReference type="SUPFAM" id="SSF48452">
    <property type="entry name" value="TPR-like"/>
    <property type="match status" value="4"/>
</dbReference>
<evidence type="ECO:0000313" key="4">
    <source>
        <dbReference type="EMBL" id="CUQ67426.1"/>
    </source>
</evidence>
<dbReference type="InterPro" id="IPR019734">
    <property type="entry name" value="TPR_rpt"/>
</dbReference>
<accession>A0A0S4L0A2</accession>
<sequence>MMRSTNALRKLSFVLMLVVLGCNSGSPETQKAKHLERAASFLEKGQLHEALIEYMNVTKADPSNAEAYYQMALIHLKLGGIANLQKAFAELSRTLELNKDNRDARLKIGELYLVGNEPAKAREQADLILASAPQDRDALAIRGRSLINERRYQEGIVELKKLLALDPTDPGVYIELSRAYFFANDRASAEDVLRQGLTANPSSLDLMLAMGDLHLSTGKPDQAESMFKRVIGTAPDNEPARLRLANLYQLTNKPTDAEAVLQQWATAYPQDERPHLHLGDFFISLGMRDKALAGYRQALHVNASSAIARDKLIALLLDLGKTDEAEPQIKSILAKNARDLSGRFFNARLSLAKGKVDEAVTLFQTLANEETQFAPAHYFLGIAYLRNRQIAQARGALTQAVKLNPAMPEARTALAELFLNEGSSDLALEHAQAAVQLNPRNVQAAFIAGDAYLRKGDFAKSKQVYEAIGKALPKEALVPYRLGLVARAEKNDAKAIAYFEEALSLKPSAIEPIVQIAAIKVAQGKPVEGRERLLRQMAAAPQSAQHENLLGELWLATRDMDQAEQSFKKAIELDNSLLVAYMNLGQLYYQAEKMDRAAAEYQAVVDKEPQAIQAHMMLGVIHEQKREYEKAKARYEKILALNQKFAPAANNLAWLLVEQGGNLDVALNYAQTAREQQPNDPAIADTIGWLYYKKNAYALAISLLKEAAEKLPTHPVVHYHLGMAQYKNGDKEGAKKSLQLALKLDRNFPGAQEAQQILSEL</sequence>
<proteinExistence type="predicted"/>
<name>A0A0S4L0A2_9BACT</name>
<feature type="repeat" description="TPR" evidence="3">
    <location>
        <begin position="612"/>
        <end position="645"/>
    </location>
</feature>
<dbReference type="RefSeq" id="WP_062485761.1">
    <property type="nucleotide sequence ID" value="NZ_LN885086.1"/>
</dbReference>
<feature type="repeat" description="TPR" evidence="3">
    <location>
        <begin position="204"/>
        <end position="237"/>
    </location>
</feature>
<protein>
    <submittedName>
        <fullName evidence="4">Uncharacterized protein</fullName>
    </submittedName>
</protein>
<dbReference type="EMBL" id="LN885086">
    <property type="protein sequence ID" value="CUQ67426.1"/>
    <property type="molecule type" value="Genomic_DNA"/>
</dbReference>
<dbReference type="Proteomes" id="UP000066284">
    <property type="component" value="Chromosome 1"/>
</dbReference>
<evidence type="ECO:0000256" key="1">
    <source>
        <dbReference type="ARBA" id="ARBA00022737"/>
    </source>
</evidence>
<feature type="repeat" description="TPR" evidence="3">
    <location>
        <begin position="544"/>
        <end position="577"/>
    </location>
</feature>
<dbReference type="OrthoDB" id="220004at2"/>
<reference evidence="5" key="1">
    <citation type="submission" date="2015-09" db="EMBL/GenBank/DDBJ databases">
        <authorList>
            <person name="Daims H."/>
        </authorList>
    </citation>
    <scope>NUCLEOTIDE SEQUENCE [LARGE SCALE GENOMIC DNA]</scope>
</reference>
<feature type="repeat" description="TPR" evidence="3">
    <location>
        <begin position="476"/>
        <end position="509"/>
    </location>
</feature>
<dbReference type="AlphaFoldDB" id="A0A0S4L0A2"/>
<dbReference type="STRING" id="1715989.NITINOP_2454"/>
<dbReference type="InterPro" id="IPR011990">
    <property type="entry name" value="TPR-like_helical_dom_sf"/>
</dbReference>
<dbReference type="PANTHER" id="PTHR45586">
    <property type="entry name" value="TPR REPEAT-CONTAINING PROTEIN PA4667"/>
    <property type="match status" value="1"/>
</dbReference>
<dbReference type="SMART" id="SM00671">
    <property type="entry name" value="SEL1"/>
    <property type="match status" value="8"/>
</dbReference>
<dbReference type="KEGG" id="nio:NITINOP_2454"/>
<dbReference type="Gene3D" id="1.25.40.10">
    <property type="entry name" value="Tetratricopeptide repeat domain"/>
    <property type="match status" value="3"/>
</dbReference>
<evidence type="ECO:0000256" key="2">
    <source>
        <dbReference type="ARBA" id="ARBA00022803"/>
    </source>
</evidence>
<dbReference type="Pfam" id="PF14559">
    <property type="entry name" value="TPR_19"/>
    <property type="match status" value="3"/>
</dbReference>
<dbReference type="PROSITE" id="PS51257">
    <property type="entry name" value="PROKAR_LIPOPROTEIN"/>
    <property type="match status" value="1"/>
</dbReference>
<dbReference type="Pfam" id="PF13414">
    <property type="entry name" value="TPR_11"/>
    <property type="match status" value="1"/>
</dbReference>
<keyword evidence="2 3" id="KW-0802">TPR repeat</keyword>
<gene>
    <name evidence="4" type="ORF">NITINOP_2454</name>
</gene>
<feature type="repeat" description="TPR" evidence="3">
    <location>
        <begin position="374"/>
        <end position="407"/>
    </location>
</feature>
<dbReference type="Pfam" id="PF13432">
    <property type="entry name" value="TPR_16"/>
    <property type="match status" value="6"/>
</dbReference>
<keyword evidence="1" id="KW-0677">Repeat</keyword>
<organism evidence="4 5">
    <name type="scientific">Candidatus Nitrospira inopinata</name>
    <dbReference type="NCBI Taxonomy" id="1715989"/>
    <lineage>
        <taxon>Bacteria</taxon>
        <taxon>Pseudomonadati</taxon>
        <taxon>Nitrospirota</taxon>
        <taxon>Nitrospiria</taxon>
        <taxon>Nitrospirales</taxon>
        <taxon>Nitrospiraceae</taxon>
        <taxon>Nitrospira</taxon>
    </lineage>
</organism>